<dbReference type="Pfam" id="PF18935">
    <property type="entry name" value="DUF5683"/>
    <property type="match status" value="1"/>
</dbReference>
<protein>
    <recommendedName>
        <fullName evidence="3">DUF5683 domain-containing protein</fullName>
    </recommendedName>
</protein>
<evidence type="ECO:0000259" key="3">
    <source>
        <dbReference type="Pfam" id="PF18935"/>
    </source>
</evidence>
<accession>A0A5B8VRI4</accession>
<keyword evidence="2" id="KW-0812">Transmembrane</keyword>
<evidence type="ECO:0000256" key="2">
    <source>
        <dbReference type="SAM" id="Phobius"/>
    </source>
</evidence>
<feature type="transmembrane region" description="Helical" evidence="2">
    <location>
        <begin position="161"/>
        <end position="179"/>
    </location>
</feature>
<gene>
    <name evidence="4" type="ORF">FSB73_17515</name>
</gene>
<name>A0A5B8VRI4_9BACT</name>
<evidence type="ECO:0000313" key="4">
    <source>
        <dbReference type="EMBL" id="QEC73205.1"/>
    </source>
</evidence>
<feature type="compositionally biased region" description="Polar residues" evidence="1">
    <location>
        <begin position="104"/>
        <end position="113"/>
    </location>
</feature>
<dbReference type="RefSeq" id="WP_146785140.1">
    <property type="nucleotide sequence ID" value="NZ_CP042434.1"/>
</dbReference>
<dbReference type="InterPro" id="IPR043738">
    <property type="entry name" value="DUF5683"/>
</dbReference>
<evidence type="ECO:0000313" key="5">
    <source>
        <dbReference type="Proteomes" id="UP000321291"/>
    </source>
</evidence>
<keyword evidence="2" id="KW-0472">Membrane</keyword>
<reference evidence="4 5" key="1">
    <citation type="journal article" date="2017" name="Int. J. Syst. Evol. Microbiol.">
        <title>Arachidicoccus ginsenosidivorans sp. nov., with ginsenoside-converting activity isolated from ginseng cultivating soil.</title>
        <authorList>
            <person name="Siddiqi M.Z."/>
            <person name="Aslam Z."/>
            <person name="Im W.T."/>
        </authorList>
    </citation>
    <scope>NUCLEOTIDE SEQUENCE [LARGE SCALE GENOMIC DNA]</scope>
    <source>
        <strain evidence="4 5">Gsoil 809</strain>
    </source>
</reference>
<dbReference type="OrthoDB" id="9813910at2"/>
<sequence length="311" mass="33735">MGKWIGVDAAKITVTAGIPVVVAVAAVAKNKVTKAKTIIIKAATVFVVISGMLLWFPSGVIAQSVDKDTATFGKGPAVDSLHKAVEVPMTSRALSDTLGKSPLGNANNDQDSTAPKPDSTLKRALLPFSLKLPGSKEHTPKGATIRSLILPGWGQAYNHEYWKVPLAVAAVGIPIYLYIDNSKEYNAARQAYNVVFEEMPVISGGKGKLNAAKFAQLEQKFQDAYNSYKKVGGNYVTNYLSTIQSYRNTFRQYRDYSIVAALLGWGLQIADATVFGHLHGFNVTDDISMQVRPVYFQYARIPGIGLSFSLK</sequence>
<dbReference type="KEGG" id="agi:FSB73_17515"/>
<evidence type="ECO:0000256" key="1">
    <source>
        <dbReference type="SAM" id="MobiDB-lite"/>
    </source>
</evidence>
<feature type="region of interest" description="Disordered" evidence="1">
    <location>
        <begin position="96"/>
        <end position="119"/>
    </location>
</feature>
<proteinExistence type="predicted"/>
<dbReference type="AlphaFoldDB" id="A0A5B8VRI4"/>
<organism evidence="4 5">
    <name type="scientific">Arachidicoccus ginsenosidivorans</name>
    <dbReference type="NCBI Taxonomy" id="496057"/>
    <lineage>
        <taxon>Bacteria</taxon>
        <taxon>Pseudomonadati</taxon>
        <taxon>Bacteroidota</taxon>
        <taxon>Chitinophagia</taxon>
        <taxon>Chitinophagales</taxon>
        <taxon>Chitinophagaceae</taxon>
        <taxon>Arachidicoccus</taxon>
    </lineage>
</organism>
<dbReference type="EMBL" id="CP042434">
    <property type="protein sequence ID" value="QEC73205.1"/>
    <property type="molecule type" value="Genomic_DNA"/>
</dbReference>
<feature type="domain" description="DUF5683" evidence="3">
    <location>
        <begin position="137"/>
        <end position="309"/>
    </location>
</feature>
<feature type="transmembrane region" description="Helical" evidence="2">
    <location>
        <begin position="38"/>
        <end position="56"/>
    </location>
</feature>
<keyword evidence="5" id="KW-1185">Reference proteome</keyword>
<dbReference type="Proteomes" id="UP000321291">
    <property type="component" value="Chromosome"/>
</dbReference>
<keyword evidence="2" id="KW-1133">Transmembrane helix</keyword>